<keyword evidence="3" id="KW-1185">Reference proteome</keyword>
<dbReference type="HOGENOM" id="CLU_2154969_0_0_4"/>
<comment type="caution">
    <text evidence="2">The sequence shown here is derived from an EMBL/GenBank/DDBJ whole genome shotgun (WGS) entry which is preliminary data.</text>
</comment>
<gene>
    <name evidence="2" type="ORF">HMPREF9370_0840</name>
</gene>
<protein>
    <submittedName>
        <fullName evidence="2">Uncharacterized protein</fullName>
    </submittedName>
</protein>
<dbReference type="STRING" id="1030841.HMPREF9370_0840"/>
<dbReference type="RefSeq" id="WP_009115983.1">
    <property type="nucleotide sequence ID" value="NZ_JH165159.1"/>
</dbReference>
<dbReference type="Proteomes" id="UP000005336">
    <property type="component" value="Unassembled WGS sequence"/>
</dbReference>
<feature type="transmembrane region" description="Helical" evidence="1">
    <location>
        <begin position="20"/>
        <end position="42"/>
    </location>
</feature>
<dbReference type="PATRIC" id="fig|1030841.3.peg.822"/>
<proteinExistence type="predicted"/>
<evidence type="ECO:0000313" key="2">
    <source>
        <dbReference type="EMBL" id="EGZ48545.1"/>
    </source>
</evidence>
<reference evidence="2 3" key="1">
    <citation type="submission" date="2011-06" db="EMBL/GenBank/DDBJ databases">
        <authorList>
            <person name="Muzny D."/>
            <person name="Qin X."/>
            <person name="Deng J."/>
            <person name="Jiang H."/>
            <person name="Liu Y."/>
            <person name="Qu J."/>
            <person name="Song X.-Z."/>
            <person name="Zhang L."/>
            <person name="Thornton R."/>
            <person name="Coyle M."/>
            <person name="Francisco L."/>
            <person name="Jackson L."/>
            <person name="Javaid M."/>
            <person name="Korchina V."/>
            <person name="Kovar C."/>
            <person name="Mata R."/>
            <person name="Mathew T."/>
            <person name="Ngo R."/>
            <person name="Nguyen L."/>
            <person name="Nguyen N."/>
            <person name="Okwuonu G."/>
            <person name="Ongeri F."/>
            <person name="Pham C."/>
            <person name="Simmons D."/>
            <person name="Wilczek-Boney K."/>
            <person name="Hale W."/>
            <person name="Jakkamsetti A."/>
            <person name="Pham P."/>
            <person name="Ruth R."/>
            <person name="San Lucas F."/>
            <person name="Warren J."/>
            <person name="Zhang J."/>
            <person name="Zhao Z."/>
            <person name="Zhou C."/>
            <person name="Zhu D."/>
            <person name="Lee S."/>
            <person name="Bess C."/>
            <person name="Blankenburg K."/>
            <person name="Forbes L."/>
            <person name="Fu Q."/>
            <person name="Gubbala S."/>
            <person name="Hirani K."/>
            <person name="Jayaseelan J.C."/>
            <person name="Lara F."/>
            <person name="Munidasa M."/>
            <person name="Palculict T."/>
            <person name="Patil S."/>
            <person name="Pu L.-L."/>
            <person name="Saada N."/>
            <person name="Tang L."/>
            <person name="Weissenberger G."/>
            <person name="Zhu Y."/>
            <person name="Hemphill L."/>
            <person name="Shang Y."/>
            <person name="Youmans B."/>
            <person name="Ayvaz T."/>
            <person name="Ross M."/>
            <person name="Santibanez J."/>
            <person name="Aqrawi P."/>
            <person name="Gross S."/>
            <person name="Joshi V."/>
            <person name="Fowler G."/>
            <person name="Nazareth L."/>
            <person name="Reid J."/>
            <person name="Worley K."/>
            <person name="Petrosino J."/>
            <person name="Highlander S."/>
            <person name="Gibbs R."/>
        </authorList>
    </citation>
    <scope>NUCLEOTIDE SEQUENCE [LARGE SCALE GENOMIC DNA]</scope>
    <source>
        <strain evidence="2 3">9715</strain>
    </source>
</reference>
<feature type="transmembrane region" description="Helical" evidence="1">
    <location>
        <begin position="49"/>
        <end position="68"/>
    </location>
</feature>
<evidence type="ECO:0000256" key="1">
    <source>
        <dbReference type="SAM" id="Phobius"/>
    </source>
</evidence>
<keyword evidence="1" id="KW-0812">Transmembrane</keyword>
<organism evidence="2 3">
    <name type="scientific">Neisseria wadsworthii 9715</name>
    <dbReference type="NCBI Taxonomy" id="1030841"/>
    <lineage>
        <taxon>Bacteria</taxon>
        <taxon>Pseudomonadati</taxon>
        <taxon>Pseudomonadota</taxon>
        <taxon>Betaproteobacteria</taxon>
        <taxon>Neisseriales</taxon>
        <taxon>Neisseriaceae</taxon>
        <taxon>Neisseria</taxon>
    </lineage>
</organism>
<keyword evidence="1" id="KW-0472">Membrane</keyword>
<dbReference type="EMBL" id="AGAZ01000033">
    <property type="protein sequence ID" value="EGZ48545.1"/>
    <property type="molecule type" value="Genomic_DNA"/>
</dbReference>
<name>G4CP31_9NEIS</name>
<sequence length="105" mass="12062">MLEVFVLGFWLIWSSERDISALMEGLAFVGLTVLIRSIMVFSPPEINQLFFITMGIEWAFVSLIMWAINRYSTTFITTLLFALIGSASYYWLSQHSLEIAEKIIT</sequence>
<keyword evidence="1" id="KW-1133">Transmembrane helix</keyword>
<dbReference type="OrthoDB" id="8611558at2"/>
<feature type="transmembrane region" description="Helical" evidence="1">
    <location>
        <begin position="74"/>
        <end position="92"/>
    </location>
</feature>
<evidence type="ECO:0000313" key="3">
    <source>
        <dbReference type="Proteomes" id="UP000005336"/>
    </source>
</evidence>
<dbReference type="AlphaFoldDB" id="G4CP31"/>
<accession>G4CP31</accession>